<dbReference type="Proteomes" id="UP001253848">
    <property type="component" value="Unassembled WGS sequence"/>
</dbReference>
<dbReference type="RefSeq" id="WP_311500704.1">
    <property type="nucleotide sequence ID" value="NZ_JAVRHN010000010.1"/>
</dbReference>
<evidence type="ECO:0000259" key="5">
    <source>
        <dbReference type="PROSITE" id="PS50146"/>
    </source>
</evidence>
<keyword evidence="1" id="KW-0808">Transferase</keyword>
<accession>A0ABU3DUP5</accession>
<protein>
    <submittedName>
        <fullName evidence="6">Diacylglycerol kinase family protein</fullName>
    </submittedName>
</protein>
<dbReference type="Pfam" id="PF19279">
    <property type="entry name" value="YegS_C"/>
    <property type="match status" value="1"/>
</dbReference>
<evidence type="ECO:0000256" key="4">
    <source>
        <dbReference type="ARBA" id="ARBA00022840"/>
    </source>
</evidence>
<feature type="domain" description="DAGKc" evidence="5">
    <location>
        <begin position="1"/>
        <end position="103"/>
    </location>
</feature>
<name>A0ABU3DUP5_9FLAO</name>
<comment type="caution">
    <text evidence="6">The sequence shown here is derived from an EMBL/GenBank/DDBJ whole genome shotgun (WGS) entry which is preliminary data.</text>
</comment>
<evidence type="ECO:0000256" key="2">
    <source>
        <dbReference type="ARBA" id="ARBA00022741"/>
    </source>
</evidence>
<evidence type="ECO:0000256" key="3">
    <source>
        <dbReference type="ARBA" id="ARBA00022777"/>
    </source>
</evidence>
<keyword evidence="3 6" id="KW-0418">Kinase</keyword>
<evidence type="ECO:0000256" key="1">
    <source>
        <dbReference type="ARBA" id="ARBA00022679"/>
    </source>
</evidence>
<evidence type="ECO:0000313" key="6">
    <source>
        <dbReference type="EMBL" id="MDT0687421.1"/>
    </source>
</evidence>
<evidence type="ECO:0000313" key="7">
    <source>
        <dbReference type="Proteomes" id="UP001253848"/>
    </source>
</evidence>
<keyword evidence="7" id="KW-1185">Reference proteome</keyword>
<keyword evidence="2" id="KW-0547">Nucleotide-binding</keyword>
<dbReference type="Gene3D" id="2.60.200.40">
    <property type="match status" value="1"/>
</dbReference>
<dbReference type="Gene3D" id="3.40.50.10330">
    <property type="entry name" value="Probable inorganic polyphosphate/atp-NAD kinase, domain 1"/>
    <property type="match status" value="1"/>
</dbReference>
<dbReference type="GO" id="GO:0016301">
    <property type="term" value="F:kinase activity"/>
    <property type="evidence" value="ECO:0007669"/>
    <property type="project" value="UniProtKB-KW"/>
</dbReference>
<proteinExistence type="predicted"/>
<dbReference type="InterPro" id="IPR016064">
    <property type="entry name" value="NAD/diacylglycerol_kinase_sf"/>
</dbReference>
<dbReference type="PROSITE" id="PS50146">
    <property type="entry name" value="DAGK"/>
    <property type="match status" value="1"/>
</dbReference>
<dbReference type="EMBL" id="JAVRHN010000010">
    <property type="protein sequence ID" value="MDT0687421.1"/>
    <property type="molecule type" value="Genomic_DNA"/>
</dbReference>
<keyword evidence="4" id="KW-0067">ATP-binding</keyword>
<dbReference type="Pfam" id="PF00781">
    <property type="entry name" value="DAGK_cat"/>
    <property type="match status" value="1"/>
</dbReference>
<gene>
    <name evidence="6" type="ORF">RM541_13700</name>
</gene>
<dbReference type="InterPro" id="IPR001206">
    <property type="entry name" value="Diacylglycerol_kinase_cat_dom"/>
</dbReference>
<dbReference type="PANTHER" id="PTHR12358">
    <property type="entry name" value="SPHINGOSINE KINASE"/>
    <property type="match status" value="1"/>
</dbReference>
<organism evidence="6 7">
    <name type="scientific">Autumnicola psychrophila</name>
    <dbReference type="NCBI Taxonomy" id="3075592"/>
    <lineage>
        <taxon>Bacteria</taxon>
        <taxon>Pseudomonadati</taxon>
        <taxon>Bacteroidota</taxon>
        <taxon>Flavobacteriia</taxon>
        <taxon>Flavobacteriales</taxon>
        <taxon>Flavobacteriaceae</taxon>
        <taxon>Autumnicola</taxon>
    </lineage>
</organism>
<dbReference type="InterPro" id="IPR017438">
    <property type="entry name" value="ATP-NAD_kinase_N"/>
</dbReference>
<sequence>MKTIHIVHNPTAGSGNHSKEELIQLVERSGYRAEYISTDNIFWNKQLKTEDADAILLAGGDGTVKKLAKTLIEKKHSPSQIPIHIMPLGTANNISKELNIAQDKEQHEINLDGRTTRFSYGKIKSTEKKDFFLESFGFGIFPKLISEMKKKDSPDDPEKKLKQTLEVLLEIVKKYKPKKGKIKTSGFEIKGKFLLVEVMNIKLIGPNFALAPNAHPADDHFDLVLIPKEKREELETYIIKLLKNEARKEDLEKIVTVLPVQKVNLNWSGSRLHIDDNLISDYLGRKYEIQLAPEYFKFFTDVPNESNQHQ</sequence>
<reference evidence="6 7" key="1">
    <citation type="submission" date="2023-09" db="EMBL/GenBank/DDBJ databases">
        <authorList>
            <person name="Rey-Velasco X."/>
        </authorList>
    </citation>
    <scope>NUCLEOTIDE SEQUENCE [LARGE SCALE GENOMIC DNA]</scope>
    <source>
        <strain evidence="6 7">F225</strain>
    </source>
</reference>
<dbReference type="SMART" id="SM00046">
    <property type="entry name" value="DAGKc"/>
    <property type="match status" value="1"/>
</dbReference>
<dbReference type="PANTHER" id="PTHR12358:SF54">
    <property type="entry name" value="SPHINGOSINE KINASE RELATED PROTEIN"/>
    <property type="match status" value="1"/>
</dbReference>
<dbReference type="InterPro" id="IPR045540">
    <property type="entry name" value="YegS/DAGK_C"/>
</dbReference>
<dbReference type="SUPFAM" id="SSF111331">
    <property type="entry name" value="NAD kinase/diacylglycerol kinase-like"/>
    <property type="match status" value="1"/>
</dbReference>
<dbReference type="InterPro" id="IPR050187">
    <property type="entry name" value="Lipid_Phosphate_FormReg"/>
</dbReference>